<evidence type="ECO:0000256" key="1">
    <source>
        <dbReference type="ARBA" id="ARBA00022737"/>
    </source>
</evidence>
<dbReference type="InterPro" id="IPR001736">
    <property type="entry name" value="PLipase_D/transphosphatidylase"/>
</dbReference>
<name>A0A3N4INP2_ASCIM</name>
<evidence type="ECO:0000259" key="6">
    <source>
        <dbReference type="PROSITE" id="PS50035"/>
    </source>
</evidence>
<feature type="domain" description="PLD phosphodiesterase" evidence="6">
    <location>
        <begin position="613"/>
        <end position="640"/>
    </location>
</feature>
<dbReference type="PROSITE" id="PS50035">
    <property type="entry name" value="PLD"/>
    <property type="match status" value="2"/>
</dbReference>
<accession>A0A3N4INP2</accession>
<evidence type="ECO:0000313" key="8">
    <source>
        <dbReference type="Proteomes" id="UP000275078"/>
    </source>
</evidence>
<dbReference type="Proteomes" id="UP000275078">
    <property type="component" value="Unassembled WGS sequence"/>
</dbReference>
<evidence type="ECO:0000256" key="5">
    <source>
        <dbReference type="PIRNR" id="PIRNR009376"/>
    </source>
</evidence>
<dbReference type="STRING" id="1160509.A0A3N4INP2"/>
<protein>
    <recommendedName>
        <fullName evidence="5">Phospholipase</fullName>
        <ecNumber evidence="5">3.1.4.4</ecNumber>
    </recommendedName>
</protein>
<keyword evidence="4" id="KW-0443">Lipid metabolism</keyword>
<dbReference type="PANTHER" id="PTHR18896:SF186">
    <property type="entry name" value="PHOSPHOLIPASE D"/>
    <property type="match status" value="1"/>
</dbReference>
<dbReference type="CDD" id="cd09141">
    <property type="entry name" value="PLDc_vPLD1_2_yPLD_like_2"/>
    <property type="match status" value="1"/>
</dbReference>
<dbReference type="AlphaFoldDB" id="A0A3N4INP2"/>
<dbReference type="GO" id="GO:0004630">
    <property type="term" value="F:phospholipase D activity"/>
    <property type="evidence" value="ECO:0007669"/>
    <property type="project" value="UniProtKB-UniRule"/>
</dbReference>
<evidence type="ECO:0000256" key="4">
    <source>
        <dbReference type="ARBA" id="ARBA00023098"/>
    </source>
</evidence>
<dbReference type="EC" id="3.1.4.4" evidence="5"/>
<feature type="domain" description="PLD phosphodiesterase" evidence="6">
    <location>
        <begin position="225"/>
        <end position="252"/>
    </location>
</feature>
<evidence type="ECO:0000256" key="3">
    <source>
        <dbReference type="ARBA" id="ARBA00022963"/>
    </source>
</evidence>
<gene>
    <name evidence="7" type="ORF">BJ508DRAFT_345131</name>
</gene>
<dbReference type="SMART" id="SM00155">
    <property type="entry name" value="PLDc"/>
    <property type="match status" value="2"/>
</dbReference>
<evidence type="ECO:0000256" key="2">
    <source>
        <dbReference type="ARBA" id="ARBA00022801"/>
    </source>
</evidence>
<keyword evidence="8" id="KW-1185">Reference proteome</keyword>
<sequence length="848" mass="95916">MSGSGSGKEGKKSSFSLGGLASALNLNIHDAARKLFPATSTHVHYAGGVGGGIGGLDGELHTDNPFDSFAPPRNTNGVKWFVEGRDYMHAVSVALEEARESIWIMDWWLSPELYLRRPPAKNEQYRLDRMLLAAAMRGVQVRVMVYKEVEQALTLDSHHTKHALEGMHANISVLRHPDHVPDATNIASGFSKKLKVRVYAVHAADGYQAGDILKGIYGIKDGKVLYWAHHEKLVLIDGYKVFMGGLDLCFGRWDTNEHPLSDVHPEDITQTVFPGQDYNNARIMDFNTVKNYNDNKLSRQEYPRMGWTDVALCFQGPSAQDLKQHFVERWNFIWGEKYAIRKKDRYPKLVLTPWPGETDGLQPREHKDRVKHKLQQKLMGDAWTDGVKIQVLRSASSWSHGTSTTEHSICNAYIDTILKAEHFVYIENQFFITATNDKQNPIINQIGAAIVQRIYRASQEGRPFKVIILIPAVPGFAGDLQADGSLGTRAIMEFQYRSINKDRGFSIIEQLTRQGVKWENYLHFYNLRNYDRINTQTSNKEKYDQASNTMAQQQGQLGQGAYPPYHGPPGNYQSVKTETWNSVAKCCMLNGPDLRTIPWSGTPEEELAAFVSEELYIHTKLLIADDRKVICGSANINDRSQLGDHDSEIAVLIEDPTPLQTTMGGHPFTASNFAATLRRQIFRKHLGLIPAQNLARTDENCFPFPAPNLYDFGSPADYLVADPLSPRFWETWTATANYNTYAFRTVFHAVPDDTVRNWKQYEEFYSKHFREEQKDKNGIVTKAAGKEKVCHVVRDQGEGRPPLDVKAVKDILYQVKGHLVHMPLHFLEEEDIAQEGVGLNAFTETIYT</sequence>
<reference evidence="7 8" key="1">
    <citation type="journal article" date="2018" name="Nat. Ecol. Evol.">
        <title>Pezizomycetes genomes reveal the molecular basis of ectomycorrhizal truffle lifestyle.</title>
        <authorList>
            <person name="Murat C."/>
            <person name="Payen T."/>
            <person name="Noel B."/>
            <person name="Kuo A."/>
            <person name="Morin E."/>
            <person name="Chen J."/>
            <person name="Kohler A."/>
            <person name="Krizsan K."/>
            <person name="Balestrini R."/>
            <person name="Da Silva C."/>
            <person name="Montanini B."/>
            <person name="Hainaut M."/>
            <person name="Levati E."/>
            <person name="Barry K.W."/>
            <person name="Belfiori B."/>
            <person name="Cichocki N."/>
            <person name="Clum A."/>
            <person name="Dockter R.B."/>
            <person name="Fauchery L."/>
            <person name="Guy J."/>
            <person name="Iotti M."/>
            <person name="Le Tacon F."/>
            <person name="Lindquist E.A."/>
            <person name="Lipzen A."/>
            <person name="Malagnac F."/>
            <person name="Mello A."/>
            <person name="Molinier V."/>
            <person name="Miyauchi S."/>
            <person name="Poulain J."/>
            <person name="Riccioni C."/>
            <person name="Rubini A."/>
            <person name="Sitrit Y."/>
            <person name="Splivallo R."/>
            <person name="Traeger S."/>
            <person name="Wang M."/>
            <person name="Zifcakova L."/>
            <person name="Wipf D."/>
            <person name="Zambonelli A."/>
            <person name="Paolocci F."/>
            <person name="Nowrousian M."/>
            <person name="Ottonello S."/>
            <person name="Baldrian P."/>
            <person name="Spatafora J.W."/>
            <person name="Henrissat B."/>
            <person name="Nagy L.G."/>
            <person name="Aury J.M."/>
            <person name="Wincker P."/>
            <person name="Grigoriev I.V."/>
            <person name="Bonfante P."/>
            <person name="Martin F.M."/>
        </authorList>
    </citation>
    <scope>NUCLEOTIDE SEQUENCE [LARGE SCALE GENOMIC DNA]</scope>
    <source>
        <strain evidence="7 8">RN42</strain>
    </source>
</reference>
<keyword evidence="3 5" id="KW-0442">Lipid degradation</keyword>
<dbReference type="GO" id="GO:0035556">
    <property type="term" value="P:intracellular signal transduction"/>
    <property type="evidence" value="ECO:0007669"/>
    <property type="project" value="InterPro"/>
</dbReference>
<dbReference type="PANTHER" id="PTHR18896">
    <property type="entry name" value="PHOSPHOLIPASE D"/>
    <property type="match status" value="1"/>
</dbReference>
<dbReference type="InterPro" id="IPR016555">
    <property type="entry name" value="PLipase_D_euk"/>
</dbReference>
<dbReference type="GO" id="GO:0006654">
    <property type="term" value="P:phosphatidic acid biosynthetic process"/>
    <property type="evidence" value="ECO:0007669"/>
    <property type="project" value="InterPro"/>
</dbReference>
<evidence type="ECO:0000313" key="7">
    <source>
        <dbReference type="EMBL" id="RPA87346.1"/>
    </source>
</evidence>
<dbReference type="GO" id="GO:0009395">
    <property type="term" value="P:phospholipid catabolic process"/>
    <property type="evidence" value="ECO:0007669"/>
    <property type="project" value="TreeGrafter"/>
</dbReference>
<comment type="catalytic activity">
    <reaction evidence="5">
        <text>a 1,2-diacyl-sn-glycero-3-phosphocholine + H2O = a 1,2-diacyl-sn-glycero-3-phosphate + choline + H(+)</text>
        <dbReference type="Rhea" id="RHEA:14445"/>
        <dbReference type="ChEBI" id="CHEBI:15354"/>
        <dbReference type="ChEBI" id="CHEBI:15377"/>
        <dbReference type="ChEBI" id="CHEBI:15378"/>
        <dbReference type="ChEBI" id="CHEBI:57643"/>
        <dbReference type="ChEBI" id="CHEBI:58608"/>
        <dbReference type="EC" id="3.1.4.4"/>
    </reaction>
</comment>
<dbReference type="PIRSF" id="PIRSF009376">
    <property type="entry name" value="Phospholipase_D_euk"/>
    <property type="match status" value="1"/>
</dbReference>
<keyword evidence="2 5" id="KW-0378">Hydrolase</keyword>
<keyword evidence="1" id="KW-0677">Repeat</keyword>
<comment type="similarity">
    <text evidence="5">Belongs to the phospholipase D family.</text>
</comment>
<dbReference type="OrthoDB" id="14911at2759"/>
<dbReference type="CDD" id="cd09138">
    <property type="entry name" value="PLDc_vPLD1_2_yPLD_like_1"/>
    <property type="match status" value="1"/>
</dbReference>
<dbReference type="SUPFAM" id="SSF56024">
    <property type="entry name" value="Phospholipase D/nuclease"/>
    <property type="match status" value="2"/>
</dbReference>
<dbReference type="Gene3D" id="3.30.870.10">
    <property type="entry name" value="Endonuclease Chain A"/>
    <property type="match status" value="2"/>
</dbReference>
<proteinExistence type="inferred from homology"/>
<dbReference type="EMBL" id="ML119647">
    <property type="protein sequence ID" value="RPA87346.1"/>
    <property type="molecule type" value="Genomic_DNA"/>
</dbReference>
<dbReference type="InterPro" id="IPR015679">
    <property type="entry name" value="PLipase_D_fam"/>
</dbReference>
<organism evidence="7 8">
    <name type="scientific">Ascobolus immersus RN42</name>
    <dbReference type="NCBI Taxonomy" id="1160509"/>
    <lineage>
        <taxon>Eukaryota</taxon>
        <taxon>Fungi</taxon>
        <taxon>Dikarya</taxon>
        <taxon>Ascomycota</taxon>
        <taxon>Pezizomycotina</taxon>
        <taxon>Pezizomycetes</taxon>
        <taxon>Pezizales</taxon>
        <taxon>Ascobolaceae</taxon>
        <taxon>Ascobolus</taxon>
    </lineage>
</organism>